<keyword evidence="2" id="KW-1185">Reference proteome</keyword>
<sequence>MEKLKMIFRVLKKLFGRKEQSENADAVTSLPPIHFSCITLVSTTPSNSQIGFNDFFVVEYKGKKYWTLFQCPCGCGEIISLSLQDEHDNTWQVVKSKHNRPTLHPSVWQNQGCCSHFILTDGRIYWCGNTGSPPDLYDEVE</sequence>
<reference evidence="1 2" key="1">
    <citation type="submission" date="2019-01" db="EMBL/GenBank/DDBJ databases">
        <title>Lacibacter sp. strain TTM-7.</title>
        <authorList>
            <person name="Chen W.-M."/>
        </authorList>
    </citation>
    <scope>NUCLEOTIDE SEQUENCE [LARGE SCALE GENOMIC DNA]</scope>
    <source>
        <strain evidence="1 2">TTM-7</strain>
    </source>
</reference>
<dbReference type="RefSeq" id="WP_129132381.1">
    <property type="nucleotide sequence ID" value="NZ_SDHW01000006.1"/>
</dbReference>
<name>A0A4Q1CF94_9BACT</name>
<dbReference type="OrthoDB" id="3788717at2"/>
<accession>A0A4Q1CF94</accession>
<organism evidence="1 2">
    <name type="scientific">Lacibacter luteus</name>
    <dbReference type="NCBI Taxonomy" id="2508719"/>
    <lineage>
        <taxon>Bacteria</taxon>
        <taxon>Pseudomonadati</taxon>
        <taxon>Bacteroidota</taxon>
        <taxon>Chitinophagia</taxon>
        <taxon>Chitinophagales</taxon>
        <taxon>Chitinophagaceae</taxon>
        <taxon>Lacibacter</taxon>
    </lineage>
</organism>
<evidence type="ECO:0000313" key="2">
    <source>
        <dbReference type="Proteomes" id="UP000290204"/>
    </source>
</evidence>
<protein>
    <submittedName>
        <fullName evidence="1">Uncharacterized protein</fullName>
    </submittedName>
</protein>
<proteinExistence type="predicted"/>
<dbReference type="InterPro" id="IPR045384">
    <property type="entry name" value="DUF6527"/>
</dbReference>
<evidence type="ECO:0000313" key="1">
    <source>
        <dbReference type="EMBL" id="RXK58578.1"/>
    </source>
</evidence>
<dbReference type="Proteomes" id="UP000290204">
    <property type="component" value="Unassembled WGS sequence"/>
</dbReference>
<dbReference type="Pfam" id="PF20137">
    <property type="entry name" value="BubE"/>
    <property type="match status" value="1"/>
</dbReference>
<gene>
    <name evidence="1" type="ORF">ESA94_18270</name>
</gene>
<comment type="caution">
    <text evidence="1">The sequence shown here is derived from an EMBL/GenBank/DDBJ whole genome shotgun (WGS) entry which is preliminary data.</text>
</comment>
<dbReference type="EMBL" id="SDHW01000006">
    <property type="protein sequence ID" value="RXK58578.1"/>
    <property type="molecule type" value="Genomic_DNA"/>
</dbReference>
<dbReference type="AlphaFoldDB" id="A0A4Q1CF94"/>